<keyword evidence="8" id="KW-1185">Reference proteome</keyword>
<evidence type="ECO:0000313" key="9">
    <source>
        <dbReference type="Proteomes" id="UP000652691"/>
    </source>
</evidence>
<reference evidence="7" key="3">
    <citation type="submission" date="2024-03" db="EMBL/GenBank/DDBJ databases">
        <authorList>
            <person name="Sun Q."/>
            <person name="Sedlacek I."/>
        </authorList>
    </citation>
    <scope>NUCLEOTIDE SEQUENCE</scope>
    <source>
        <strain evidence="7">CCM 8635</strain>
    </source>
</reference>
<dbReference type="InterPro" id="IPR050176">
    <property type="entry name" value="LTTR"/>
</dbReference>
<gene>
    <name evidence="6" type="ORF">F888_02708</name>
    <name evidence="7" type="ORF">GCM10007354_06060</name>
</gene>
<dbReference type="STRING" id="1217698.F888_02708"/>
<dbReference type="InterPro" id="IPR000847">
    <property type="entry name" value="LysR_HTH_N"/>
</dbReference>
<dbReference type="SUPFAM" id="SSF46785">
    <property type="entry name" value="Winged helix' DNA-binding domain"/>
    <property type="match status" value="1"/>
</dbReference>
<dbReference type="GO" id="GO:0003677">
    <property type="term" value="F:DNA binding"/>
    <property type="evidence" value="ECO:0007669"/>
    <property type="project" value="UniProtKB-KW"/>
</dbReference>
<reference evidence="6 8" key="1">
    <citation type="submission" date="2013-02" db="EMBL/GenBank/DDBJ databases">
        <title>The Genome Sequence of Acinetobacter sp. NIPH 3623.</title>
        <authorList>
            <consortium name="The Broad Institute Genome Sequencing Platform"/>
            <consortium name="The Broad Institute Genome Sequencing Center for Infectious Disease"/>
            <person name="Cerqueira G."/>
            <person name="Feldgarden M."/>
            <person name="Courvalin P."/>
            <person name="Perichon B."/>
            <person name="Grillot-Courvalin C."/>
            <person name="Clermont D."/>
            <person name="Rocha E."/>
            <person name="Yoon E.-J."/>
            <person name="Nemec A."/>
            <person name="Walker B."/>
            <person name="Young S.K."/>
            <person name="Zeng Q."/>
            <person name="Gargeya S."/>
            <person name="Fitzgerald M."/>
            <person name="Haas B."/>
            <person name="Abouelleil A."/>
            <person name="Alvarado L."/>
            <person name="Arachchi H.M."/>
            <person name="Berlin A.M."/>
            <person name="Chapman S.B."/>
            <person name="Dewar J."/>
            <person name="Goldberg J."/>
            <person name="Griggs A."/>
            <person name="Gujja S."/>
            <person name="Hansen M."/>
            <person name="Howarth C."/>
            <person name="Imamovic A."/>
            <person name="Larimer J."/>
            <person name="McCowan C."/>
            <person name="Murphy C."/>
            <person name="Neiman D."/>
            <person name="Pearson M."/>
            <person name="Priest M."/>
            <person name="Roberts A."/>
            <person name="Saif S."/>
            <person name="Shea T."/>
            <person name="Sisk P."/>
            <person name="Sykes S."/>
            <person name="Wortman J."/>
            <person name="Nusbaum C."/>
            <person name="Birren B."/>
        </authorList>
    </citation>
    <scope>NUCLEOTIDE SEQUENCE [LARGE SCALE GENOMIC DNA]</scope>
    <source>
        <strain evidence="6 8">NIPH 3623</strain>
    </source>
</reference>
<evidence type="ECO:0000313" key="8">
    <source>
        <dbReference type="Proteomes" id="UP000013200"/>
    </source>
</evidence>
<organism evidence="6 8">
    <name type="scientific">Acinetobacter courvalinii</name>
    <dbReference type="NCBI Taxonomy" id="280147"/>
    <lineage>
        <taxon>Bacteria</taxon>
        <taxon>Pseudomonadati</taxon>
        <taxon>Pseudomonadota</taxon>
        <taxon>Gammaproteobacteria</taxon>
        <taxon>Moraxellales</taxon>
        <taxon>Moraxellaceae</taxon>
        <taxon>Acinetobacter</taxon>
    </lineage>
</organism>
<dbReference type="PROSITE" id="PS50931">
    <property type="entry name" value="HTH_LYSR"/>
    <property type="match status" value="1"/>
</dbReference>
<dbReference type="HOGENOM" id="CLU_039613_1_1_6"/>
<dbReference type="Pfam" id="PF03466">
    <property type="entry name" value="LysR_substrate"/>
    <property type="match status" value="1"/>
</dbReference>
<dbReference type="InterPro" id="IPR005119">
    <property type="entry name" value="LysR_subst-bd"/>
</dbReference>
<dbReference type="EMBL" id="APSA01000007">
    <property type="protein sequence ID" value="ENX37371.1"/>
    <property type="molecule type" value="Genomic_DNA"/>
</dbReference>
<dbReference type="InterPro" id="IPR036390">
    <property type="entry name" value="WH_DNA-bd_sf"/>
</dbReference>
<dbReference type="Pfam" id="PF00126">
    <property type="entry name" value="HTH_1"/>
    <property type="match status" value="1"/>
</dbReference>
<evidence type="ECO:0000256" key="3">
    <source>
        <dbReference type="ARBA" id="ARBA00023125"/>
    </source>
</evidence>
<feature type="domain" description="HTH lysR-type" evidence="5">
    <location>
        <begin position="2"/>
        <end position="59"/>
    </location>
</feature>
<keyword evidence="2" id="KW-0805">Transcription regulation</keyword>
<evidence type="ECO:0000256" key="4">
    <source>
        <dbReference type="ARBA" id="ARBA00023163"/>
    </source>
</evidence>
<dbReference type="GeneID" id="80103180"/>
<dbReference type="FunFam" id="1.10.10.10:FF:000001">
    <property type="entry name" value="LysR family transcriptional regulator"/>
    <property type="match status" value="1"/>
</dbReference>
<dbReference type="Proteomes" id="UP000652691">
    <property type="component" value="Unassembled WGS sequence"/>
</dbReference>
<evidence type="ECO:0000313" key="6">
    <source>
        <dbReference type="EMBL" id="ENX37371.1"/>
    </source>
</evidence>
<dbReference type="SUPFAM" id="SSF53850">
    <property type="entry name" value="Periplasmic binding protein-like II"/>
    <property type="match status" value="1"/>
</dbReference>
<protein>
    <submittedName>
        <fullName evidence="7">LuxR family transcriptional regulator</fullName>
    </submittedName>
</protein>
<name>N9R4W1_9GAMM</name>
<dbReference type="PANTHER" id="PTHR30579">
    <property type="entry name" value="TRANSCRIPTIONAL REGULATOR"/>
    <property type="match status" value="1"/>
</dbReference>
<evidence type="ECO:0000256" key="1">
    <source>
        <dbReference type="ARBA" id="ARBA00009437"/>
    </source>
</evidence>
<accession>N9R4W1</accession>
<dbReference type="Proteomes" id="UP000013200">
    <property type="component" value="Unassembled WGS sequence"/>
</dbReference>
<reference evidence="7 9" key="2">
    <citation type="journal article" date="2014" name="Int. J. Syst. Evol. Microbiol.">
        <title>Complete genome sequence of Corynebacterium casei LMG S-19264T (=DSM 44701T), isolated from a smear-ripened cheese.</title>
        <authorList>
            <consortium name="US DOE Joint Genome Institute (JGI-PGF)"/>
            <person name="Walter F."/>
            <person name="Albersmeier A."/>
            <person name="Kalinowski J."/>
            <person name="Ruckert C."/>
        </authorList>
    </citation>
    <scope>NUCLEOTIDE SEQUENCE [LARGE SCALE GENOMIC DNA]</scope>
    <source>
        <strain evidence="7 9">CCM 8635</strain>
    </source>
</reference>
<dbReference type="PANTHER" id="PTHR30579:SF7">
    <property type="entry name" value="HTH-TYPE TRANSCRIPTIONAL REGULATOR LRHA-RELATED"/>
    <property type="match status" value="1"/>
</dbReference>
<dbReference type="PATRIC" id="fig|1217698.3.peg.2648"/>
<evidence type="ECO:0000256" key="2">
    <source>
        <dbReference type="ARBA" id="ARBA00023015"/>
    </source>
</evidence>
<sequence length="287" mass="32222">MFDPRLLRAFVTIIEAGSFTLAAERLHMTQSTVSQQLARLEQATGKQLIDRHARPLQLTSTGEYLISYARRILALQQEAQNVLGDPTGTIPIHIGLPEDIMNTDMALALSAFSKQHRSIRLDVTAGLSRDLMEGYRSGQFDLVIVKEAIASADRHATFPEEMAWFESIDHGGNWSDPIPLVTFPQGGLYREDMFEQIERERRHWYIAFTSNSLASVLIGVETGLGVSLLPVVTTRGYRVREYLALGKAQPMTVSIYAWDKDGLVAQLLQQMTEVLNRRFEHSKASAF</sequence>
<dbReference type="InterPro" id="IPR036388">
    <property type="entry name" value="WH-like_DNA-bd_sf"/>
</dbReference>
<comment type="similarity">
    <text evidence="1">Belongs to the LysR transcriptional regulatory family.</text>
</comment>
<evidence type="ECO:0000313" key="7">
    <source>
        <dbReference type="EMBL" id="GGH27741.1"/>
    </source>
</evidence>
<dbReference type="RefSeq" id="WP_005286934.1">
    <property type="nucleotide sequence ID" value="NZ_BMDA01000001.1"/>
</dbReference>
<comment type="caution">
    <text evidence="6">The sequence shown here is derived from an EMBL/GenBank/DDBJ whole genome shotgun (WGS) entry which is preliminary data.</text>
</comment>
<dbReference type="AlphaFoldDB" id="N9R4W1"/>
<keyword evidence="3" id="KW-0238">DNA-binding</keyword>
<keyword evidence="4" id="KW-0804">Transcription</keyword>
<dbReference type="GO" id="GO:0003700">
    <property type="term" value="F:DNA-binding transcription factor activity"/>
    <property type="evidence" value="ECO:0007669"/>
    <property type="project" value="InterPro"/>
</dbReference>
<evidence type="ECO:0000259" key="5">
    <source>
        <dbReference type="PROSITE" id="PS50931"/>
    </source>
</evidence>
<proteinExistence type="inferred from homology"/>
<dbReference type="EMBL" id="BMDA01000001">
    <property type="protein sequence ID" value="GGH27741.1"/>
    <property type="molecule type" value="Genomic_DNA"/>
</dbReference>
<dbReference type="PRINTS" id="PR00039">
    <property type="entry name" value="HTHLYSR"/>
</dbReference>
<dbReference type="Gene3D" id="1.10.10.10">
    <property type="entry name" value="Winged helix-like DNA-binding domain superfamily/Winged helix DNA-binding domain"/>
    <property type="match status" value="1"/>
</dbReference>
<dbReference type="Gene3D" id="3.40.190.10">
    <property type="entry name" value="Periplasmic binding protein-like II"/>
    <property type="match status" value="2"/>
</dbReference>